<accession>A0A255YP76</accession>
<dbReference type="Proteomes" id="UP000216991">
    <property type="component" value="Unassembled WGS sequence"/>
</dbReference>
<dbReference type="Gene3D" id="2.70.70.10">
    <property type="entry name" value="Glucose Permease (Domain IIA)"/>
    <property type="match status" value="1"/>
</dbReference>
<evidence type="ECO:0000259" key="3">
    <source>
        <dbReference type="Pfam" id="PF01551"/>
    </source>
</evidence>
<dbReference type="EMBL" id="NOXT01000096">
    <property type="protein sequence ID" value="OYQ31008.1"/>
    <property type="molecule type" value="Genomic_DNA"/>
</dbReference>
<dbReference type="CDD" id="cd12797">
    <property type="entry name" value="M23_peptidase"/>
    <property type="match status" value="1"/>
</dbReference>
<dbReference type="PANTHER" id="PTHR21666">
    <property type="entry name" value="PEPTIDASE-RELATED"/>
    <property type="match status" value="1"/>
</dbReference>
<comment type="caution">
    <text evidence="4">The sequence shown here is derived from an EMBL/GenBank/DDBJ whole genome shotgun (WGS) entry which is preliminary data.</text>
</comment>
<dbReference type="OrthoDB" id="9815245at2"/>
<proteinExistence type="predicted"/>
<sequence length="332" mass="34553">MAWQLASMAKAGLLALVAAAAPAAAQIVALPAAPVSTAAACDTMLGDDSATNPVNSMAAARREFLAALANDRTDSAALARMLPRAGQSVATLIGAAPAGEARAEAVLQRLGLDPSRFLGTSGVGGPFITANDPQVRDLQANAQRMAKVAATFARIPAFMPVNQYRPSSDFGYRADPFHGGGAFHAGIDMLGSTGDAIHAAADGVVVRAGWWAGYGKVVVVDHGNGMETRYGHMSRFHVKEGDVVRQGQVIGGMGSTGRSTGTHLHFEIRLDGRPLDPQPFIDLASFGINSPVKSRPTVIAPLNFAADEPFAPFAEGDEVMAGGRRWTPRSGR</sequence>
<feature type="chain" id="PRO_5013350236" description="M23ase beta-sheet core domain-containing protein" evidence="2">
    <location>
        <begin position="26"/>
        <end position="332"/>
    </location>
</feature>
<dbReference type="FunFam" id="2.70.70.10:FF:000006">
    <property type="entry name" value="M23 family peptidase"/>
    <property type="match status" value="1"/>
</dbReference>
<feature type="domain" description="M23ase beta-sheet core" evidence="3">
    <location>
        <begin position="183"/>
        <end position="277"/>
    </location>
</feature>
<keyword evidence="1 2" id="KW-0732">Signal</keyword>
<dbReference type="Pfam" id="PF01551">
    <property type="entry name" value="Peptidase_M23"/>
    <property type="match status" value="1"/>
</dbReference>
<evidence type="ECO:0000256" key="1">
    <source>
        <dbReference type="ARBA" id="ARBA00022729"/>
    </source>
</evidence>
<dbReference type="PANTHER" id="PTHR21666:SF289">
    <property type="entry name" value="L-ALA--D-GLU ENDOPEPTIDASE"/>
    <property type="match status" value="1"/>
</dbReference>
<dbReference type="RefSeq" id="WP_094473180.1">
    <property type="nucleotide sequence ID" value="NZ_NOXT01000096.1"/>
</dbReference>
<protein>
    <recommendedName>
        <fullName evidence="3">M23ase beta-sheet core domain-containing protein</fullName>
    </recommendedName>
</protein>
<dbReference type="InterPro" id="IPR011055">
    <property type="entry name" value="Dup_hybrid_motif"/>
</dbReference>
<feature type="signal peptide" evidence="2">
    <location>
        <begin position="1"/>
        <end position="25"/>
    </location>
</feature>
<dbReference type="GO" id="GO:0004222">
    <property type="term" value="F:metalloendopeptidase activity"/>
    <property type="evidence" value="ECO:0007669"/>
    <property type="project" value="TreeGrafter"/>
</dbReference>
<dbReference type="InterPro" id="IPR016047">
    <property type="entry name" value="M23ase_b-sheet_dom"/>
</dbReference>
<reference evidence="4 5" key="1">
    <citation type="submission" date="2017-07" db="EMBL/GenBank/DDBJ databases">
        <title>Sandarakinorhabdus cyanobacteriorum sp. nov., a novel bacterium isolated from cyanobacterial aggregates in a eutrophic lake.</title>
        <authorList>
            <person name="Cai H."/>
        </authorList>
    </citation>
    <scope>NUCLEOTIDE SEQUENCE [LARGE SCALE GENOMIC DNA]</scope>
    <source>
        <strain evidence="4 5">TH057</strain>
    </source>
</reference>
<dbReference type="InterPro" id="IPR050570">
    <property type="entry name" value="Cell_wall_metabolism_enzyme"/>
</dbReference>
<dbReference type="AlphaFoldDB" id="A0A255YP76"/>
<name>A0A255YP76_9SPHN</name>
<evidence type="ECO:0000313" key="4">
    <source>
        <dbReference type="EMBL" id="OYQ31008.1"/>
    </source>
</evidence>
<gene>
    <name evidence="4" type="ORF">CHU93_05815</name>
</gene>
<evidence type="ECO:0000256" key="2">
    <source>
        <dbReference type="SAM" id="SignalP"/>
    </source>
</evidence>
<evidence type="ECO:0000313" key="5">
    <source>
        <dbReference type="Proteomes" id="UP000216991"/>
    </source>
</evidence>
<organism evidence="4 5">
    <name type="scientific">Sandarakinorhabdus cyanobacteriorum</name>
    <dbReference type="NCBI Taxonomy" id="1981098"/>
    <lineage>
        <taxon>Bacteria</taxon>
        <taxon>Pseudomonadati</taxon>
        <taxon>Pseudomonadota</taxon>
        <taxon>Alphaproteobacteria</taxon>
        <taxon>Sphingomonadales</taxon>
        <taxon>Sphingosinicellaceae</taxon>
        <taxon>Sandarakinorhabdus</taxon>
    </lineage>
</organism>
<dbReference type="SUPFAM" id="SSF51261">
    <property type="entry name" value="Duplicated hybrid motif"/>
    <property type="match status" value="1"/>
</dbReference>
<keyword evidence="5" id="KW-1185">Reference proteome</keyword>